<gene>
    <name evidence="1" type="ORF">LCPAC101_03610</name>
</gene>
<protein>
    <submittedName>
        <fullName evidence="1">Uncharacterized protein</fullName>
    </submittedName>
</protein>
<name>A0A481Z2W7_9VIRU</name>
<dbReference type="EMBL" id="MK500462">
    <property type="protein sequence ID" value="QBK90076.1"/>
    <property type="molecule type" value="Genomic_DNA"/>
</dbReference>
<reference evidence="1" key="1">
    <citation type="journal article" date="2019" name="MBio">
        <title>Virus Genomes from Deep Sea Sediments Expand the Ocean Megavirome and Support Independent Origins of Viral Gigantism.</title>
        <authorList>
            <person name="Backstrom D."/>
            <person name="Yutin N."/>
            <person name="Jorgensen S.L."/>
            <person name="Dharamshi J."/>
            <person name="Homa F."/>
            <person name="Zaremba-Niedwiedzka K."/>
            <person name="Spang A."/>
            <person name="Wolf Y.I."/>
            <person name="Koonin E.V."/>
            <person name="Ettema T.J."/>
        </authorList>
    </citation>
    <scope>NUCLEOTIDE SEQUENCE</scope>
</reference>
<evidence type="ECO:0000313" key="1">
    <source>
        <dbReference type="EMBL" id="QBK90076.1"/>
    </source>
</evidence>
<proteinExistence type="predicted"/>
<organism evidence="1">
    <name type="scientific">Pithovirus LCPAC101</name>
    <dbReference type="NCBI Taxonomy" id="2506586"/>
    <lineage>
        <taxon>Viruses</taxon>
        <taxon>Pithoviruses</taxon>
    </lineage>
</organism>
<accession>A0A481Z2W7</accession>
<sequence>MQSLIDTYSSSIDFVQLADDLCNLHKITDNQFEEYPVKDFQLEILSNPAQWKMTVLDTSGGLIFRPSSPRRVHRGRLYVLPLITQLPELTKLLLATTSCEPEPIVIPKGMLI</sequence>